<accession>A0A843W0V4</accession>
<evidence type="ECO:0000313" key="2">
    <source>
        <dbReference type="EMBL" id="MQL96959.1"/>
    </source>
</evidence>
<name>A0A843W0V4_COLES</name>
<keyword evidence="3" id="KW-1185">Reference proteome</keyword>
<sequence length="87" mass="9597">MTPPWIPHQISNIDFFIATELRLHKGKPLLLLRSEKFGAVAPKLPAMTGAAMDSGGKVSGGLKRKEKRRKPQEILREGGGRFKFAEG</sequence>
<reference evidence="2" key="1">
    <citation type="submission" date="2017-07" db="EMBL/GenBank/DDBJ databases">
        <title>Taro Niue Genome Assembly and Annotation.</title>
        <authorList>
            <person name="Atibalentja N."/>
            <person name="Keating K."/>
            <person name="Fields C.J."/>
        </authorList>
    </citation>
    <scope>NUCLEOTIDE SEQUENCE</scope>
    <source>
        <strain evidence="2">Niue_2</strain>
        <tissue evidence="2">Leaf</tissue>
    </source>
</reference>
<dbReference type="EMBL" id="NMUH01001982">
    <property type="protein sequence ID" value="MQL96959.1"/>
    <property type="molecule type" value="Genomic_DNA"/>
</dbReference>
<proteinExistence type="predicted"/>
<dbReference type="AlphaFoldDB" id="A0A843W0V4"/>
<feature type="region of interest" description="Disordered" evidence="1">
    <location>
        <begin position="49"/>
        <end position="79"/>
    </location>
</feature>
<organism evidence="2 3">
    <name type="scientific">Colocasia esculenta</name>
    <name type="common">Wild taro</name>
    <name type="synonym">Arum esculentum</name>
    <dbReference type="NCBI Taxonomy" id="4460"/>
    <lineage>
        <taxon>Eukaryota</taxon>
        <taxon>Viridiplantae</taxon>
        <taxon>Streptophyta</taxon>
        <taxon>Embryophyta</taxon>
        <taxon>Tracheophyta</taxon>
        <taxon>Spermatophyta</taxon>
        <taxon>Magnoliopsida</taxon>
        <taxon>Liliopsida</taxon>
        <taxon>Araceae</taxon>
        <taxon>Aroideae</taxon>
        <taxon>Colocasieae</taxon>
        <taxon>Colocasia</taxon>
    </lineage>
</organism>
<evidence type="ECO:0000313" key="3">
    <source>
        <dbReference type="Proteomes" id="UP000652761"/>
    </source>
</evidence>
<protein>
    <submittedName>
        <fullName evidence="2">Uncharacterized protein</fullName>
    </submittedName>
</protein>
<gene>
    <name evidence="2" type="ORF">Taro_029640</name>
</gene>
<comment type="caution">
    <text evidence="2">The sequence shown here is derived from an EMBL/GenBank/DDBJ whole genome shotgun (WGS) entry which is preliminary data.</text>
</comment>
<dbReference type="Proteomes" id="UP000652761">
    <property type="component" value="Unassembled WGS sequence"/>
</dbReference>
<evidence type="ECO:0000256" key="1">
    <source>
        <dbReference type="SAM" id="MobiDB-lite"/>
    </source>
</evidence>